<dbReference type="SUPFAM" id="SSF52402">
    <property type="entry name" value="Adenine nucleotide alpha hydrolases-like"/>
    <property type="match status" value="1"/>
</dbReference>
<evidence type="ECO:0000256" key="2">
    <source>
        <dbReference type="ARBA" id="ARBA00023239"/>
    </source>
</evidence>
<feature type="domain" description="NAD/GMP synthase" evidence="4">
    <location>
        <begin position="410"/>
        <end position="483"/>
    </location>
</feature>
<accession>A0A0A7FYP9</accession>
<dbReference type="eggNOG" id="COG1606">
    <property type="taxonomic scope" value="Bacteria"/>
</dbReference>
<dbReference type="GO" id="GO:0006163">
    <property type="term" value="P:purine nucleotide metabolic process"/>
    <property type="evidence" value="ECO:0007669"/>
    <property type="project" value="UniProtKB-ARBA"/>
</dbReference>
<dbReference type="EMBL" id="CP006905">
    <property type="protein sequence ID" value="AIY84744.1"/>
    <property type="molecule type" value="Genomic_DNA"/>
</dbReference>
<organism evidence="5 6">
    <name type="scientific">Clostridium baratii str. Sullivan</name>
    <dbReference type="NCBI Taxonomy" id="1415775"/>
    <lineage>
        <taxon>Bacteria</taxon>
        <taxon>Bacillati</taxon>
        <taxon>Bacillota</taxon>
        <taxon>Clostridia</taxon>
        <taxon>Eubacteriales</taxon>
        <taxon>Clostridiaceae</taxon>
        <taxon>Clostridium</taxon>
    </lineage>
</organism>
<keyword evidence="6" id="KW-1185">Reference proteome</keyword>
<dbReference type="InterPro" id="IPR022310">
    <property type="entry name" value="NAD/GMP_synthase"/>
</dbReference>
<protein>
    <recommendedName>
        <fullName evidence="3">Pyridinium-3,5-bisthiocarboxylic acid mononucleotide nickel insertion protein</fullName>
        <shortName evidence="3">P2TMN nickel insertion protein</shortName>
        <ecNumber evidence="3">4.99.1.12</ecNumber>
    </recommendedName>
    <alternativeName>
        <fullName evidence="3">Nickel-pincer cofactor biosynthesis protein LarC</fullName>
    </alternativeName>
</protein>
<sequence>MRILYYDCFSGISGDMNLGALVDLGVPSEYLINELSKLSIRNEFKISIKKSVKQGITGTSVIVDDSVIHNDLESHHNHHHGRSYKDIKDIILNSSLNDDIKMLALRIFDQVAIAEGKVHNKNIDEVHFHEVGAVDSIVDIVGAAICIDYLNVDLIISSPIEVGYGTLHCAHGILPVPAPATAEILKDIPIIAKNVPFEATTPTGAAILKALASKFTYEKDIEIKNIGYGLGYKDGVNMPNVLRVMIGESKEISSKEYVIECNIDDMIGEEFELLMERLFQKGALDVFYTPIFMKKGRPAYKLSVICNNKNLDELKKIIFLNSSTIGLRQYEVVRDKLKRKEEVVKSKFGDVPVKVSFYNGKVSNVKPEYDVCKKIAKAKCVSLGEVRREAIKSYSNNESLNIKSESDNKINSLKNYIKELGNVAIAFSGGVDSTFLVKVCKDVLKENVVAITISSPYISKWEIEEAKKLTASLGVEHIIIDMPIAEEIKFNPKDRCYKCKKKVFSKIIEKANSLGIVNVIDGTNKDDESDYRPGMVALKELKIKSPLLQLGFRKDDIRKYSKELNLSTWSKPAYACLLTRLQIGEEVTEEKLDKTEKAEMFISSLGIKGIRVRNHGELARIEVQPNDIENILDKDILEAIALELKSLGYKYITLDIEGYKVGSLN</sequence>
<dbReference type="STRING" id="1561.NPD11_1258"/>
<dbReference type="NCBIfam" id="TIGR00299">
    <property type="entry name" value="nickel pincer cofactor biosynthesis protein LarC"/>
    <property type="match status" value="1"/>
</dbReference>
<proteinExistence type="inferred from homology"/>
<dbReference type="OrthoDB" id="9776919at2"/>
<comment type="function">
    <text evidence="3">Involved in the biosynthesis of a nickel-pincer cofactor ((SCS)Ni(II) pincer complex). Binds Ni(2+), and functions in nickel delivery to pyridinium-3,5-bisthiocarboxylic acid mononucleotide (P2TMN), to form the mature cofactor. Is thus probably required for the activation of nickel-pincer cofactor-dependent enzymes.</text>
</comment>
<reference evidence="5 6" key="1">
    <citation type="journal article" date="2015" name="Infect. Genet. Evol.">
        <title>Genomic sequences of six botulinum neurotoxin-producing strains representing three clostridial species illustrate the mobility and diversity of botulinum neurotoxin genes.</title>
        <authorList>
            <person name="Smith T.J."/>
            <person name="Hill K.K."/>
            <person name="Xie G."/>
            <person name="Foley B.T."/>
            <person name="Williamson C.H."/>
            <person name="Foster J.T."/>
            <person name="Johnson S.L."/>
            <person name="Chertkov O."/>
            <person name="Teshima H."/>
            <person name="Gibbons H.S."/>
            <person name="Johnsky L.A."/>
            <person name="Karavis M.A."/>
            <person name="Smith L.A."/>
        </authorList>
    </citation>
    <scope>NUCLEOTIDE SEQUENCE [LARGE SCALE GENOMIC DNA]</scope>
    <source>
        <strain evidence="5">Sullivan</strain>
    </source>
</reference>
<dbReference type="AlphaFoldDB" id="A0A0A7FYP9"/>
<dbReference type="GO" id="GO:0016829">
    <property type="term" value="F:lyase activity"/>
    <property type="evidence" value="ECO:0007669"/>
    <property type="project" value="UniProtKB-UniRule"/>
</dbReference>
<dbReference type="Pfam" id="PF01969">
    <property type="entry name" value="Ni_insertion"/>
    <property type="match status" value="1"/>
</dbReference>
<dbReference type="Proteomes" id="UP000030635">
    <property type="component" value="Chromosome"/>
</dbReference>
<evidence type="ECO:0000256" key="3">
    <source>
        <dbReference type="HAMAP-Rule" id="MF_01074"/>
    </source>
</evidence>
<dbReference type="PANTHER" id="PTHR36566">
    <property type="entry name" value="NICKEL INSERTION PROTEIN-RELATED"/>
    <property type="match status" value="1"/>
</dbReference>
<dbReference type="NCBIfam" id="TIGR00268">
    <property type="entry name" value="ATP-dependent sacrificial sulfur transferase LarE"/>
    <property type="match status" value="1"/>
</dbReference>
<gene>
    <name evidence="3" type="primary">larC</name>
    <name evidence="5" type="ORF">U729_1764</name>
</gene>
<keyword evidence="2 3" id="KW-0456">Lyase</keyword>
<keyword evidence="1 3" id="KW-0533">Nickel</keyword>
<dbReference type="eggNOG" id="COG1641">
    <property type="taxonomic scope" value="Bacteria"/>
</dbReference>
<comment type="catalytic activity">
    <reaction evidence="3">
        <text>Ni(II)-pyridinium-3,5-bisthiocarboxylate mononucleotide = pyridinium-3,5-bisthiocarboxylate mononucleotide + Ni(2+)</text>
        <dbReference type="Rhea" id="RHEA:54784"/>
        <dbReference type="ChEBI" id="CHEBI:49786"/>
        <dbReference type="ChEBI" id="CHEBI:137372"/>
        <dbReference type="ChEBI" id="CHEBI:137373"/>
        <dbReference type="EC" id="4.99.1.12"/>
    </reaction>
</comment>
<evidence type="ECO:0000313" key="5">
    <source>
        <dbReference type="EMBL" id="AIY84744.1"/>
    </source>
</evidence>
<dbReference type="InterPro" id="IPR014729">
    <property type="entry name" value="Rossmann-like_a/b/a_fold"/>
</dbReference>
<dbReference type="HOGENOM" id="CLU_412634_0_0_9"/>
<dbReference type="InterPro" id="IPR005232">
    <property type="entry name" value="LarE"/>
</dbReference>
<evidence type="ECO:0000259" key="4">
    <source>
        <dbReference type="Pfam" id="PF02540"/>
    </source>
</evidence>
<comment type="similarity">
    <text evidence="3">Belongs to the LarC family.</text>
</comment>
<dbReference type="Gene3D" id="3.10.20.300">
    <property type="entry name" value="mk0293 like domain"/>
    <property type="match status" value="1"/>
</dbReference>
<dbReference type="GO" id="GO:0016783">
    <property type="term" value="F:sulfurtransferase activity"/>
    <property type="evidence" value="ECO:0007669"/>
    <property type="project" value="InterPro"/>
</dbReference>
<dbReference type="CDD" id="cd01990">
    <property type="entry name" value="LarE-like"/>
    <property type="match status" value="1"/>
</dbReference>
<dbReference type="Gene3D" id="3.30.70.1380">
    <property type="entry name" value="Transcriptional regulatory protein pf0864 domain like"/>
    <property type="match status" value="1"/>
</dbReference>
<evidence type="ECO:0000256" key="1">
    <source>
        <dbReference type="ARBA" id="ARBA00022596"/>
    </source>
</evidence>
<dbReference type="InterPro" id="IPR002822">
    <property type="entry name" value="Ni_insertion"/>
</dbReference>
<dbReference type="Gene3D" id="3.40.50.620">
    <property type="entry name" value="HUPs"/>
    <property type="match status" value="1"/>
</dbReference>
<dbReference type="PANTHER" id="PTHR36566:SF1">
    <property type="entry name" value="PYRIDINIUM-3,5-BISTHIOCARBOXYLIC ACID MONONUCLEOTIDE NICKEL INSERTION PROTEIN"/>
    <property type="match status" value="1"/>
</dbReference>
<dbReference type="GO" id="GO:0016151">
    <property type="term" value="F:nickel cation binding"/>
    <property type="evidence" value="ECO:0007669"/>
    <property type="project" value="UniProtKB-UniRule"/>
</dbReference>
<dbReference type="KEGG" id="cbv:U729_1764"/>
<dbReference type="Pfam" id="PF02540">
    <property type="entry name" value="NAD_synthase"/>
    <property type="match status" value="1"/>
</dbReference>
<dbReference type="HAMAP" id="MF_01074">
    <property type="entry name" value="LarC"/>
    <property type="match status" value="1"/>
</dbReference>
<evidence type="ECO:0000313" key="6">
    <source>
        <dbReference type="Proteomes" id="UP000030635"/>
    </source>
</evidence>
<dbReference type="GO" id="GO:0051604">
    <property type="term" value="P:protein maturation"/>
    <property type="evidence" value="ECO:0007669"/>
    <property type="project" value="UniProtKB-UniRule"/>
</dbReference>
<name>A0A0A7FYP9_9CLOT</name>
<dbReference type="EC" id="4.99.1.12" evidence="3"/>